<sequence length="87" mass="9730">MEGVIISNATLKEVCEILEYIKENNTVPRNIREAADQSNELLKDGEQDQSVKISAVLGKLDEISNDPNIPVHARTLIWEVLSKLESI</sequence>
<dbReference type="NCBIfam" id="NF003319">
    <property type="entry name" value="PRK04330.1"/>
    <property type="match status" value="1"/>
</dbReference>
<dbReference type="InterPro" id="IPR005354">
    <property type="entry name" value="UPF0147"/>
</dbReference>
<reference evidence="4" key="1">
    <citation type="journal article" date="2016" name="Genome Announc.">
        <title>Draft Genome Sequences of Methanobrevibacter curvatus DSM11111, Methanobrevibacter cuticularis DSM11139, Methanobrevibacter filiformis DSM11501, and Methanobrevibacter oralis DSM7256.</title>
        <authorList>
            <person name="Poehlein A."/>
            <person name="Seedorf H."/>
        </authorList>
    </citation>
    <scope>NUCLEOTIDE SEQUENCE [LARGE SCALE GENOMIC DNA]</scope>
    <source>
        <strain evidence="4">DSM 7256 / JCM 30027 / ZR</strain>
    </source>
</reference>
<evidence type="ECO:0000256" key="2">
    <source>
        <dbReference type="HAMAP-Rule" id="MF_00342"/>
    </source>
</evidence>
<dbReference type="Pfam" id="PF03685">
    <property type="entry name" value="UPF0147"/>
    <property type="match status" value="1"/>
</dbReference>
<accession>A0A166BF88</accession>
<protein>
    <recommendedName>
        <fullName evidence="2">UPF0147 protein MBORA_07520</fullName>
    </recommendedName>
</protein>
<organism evidence="3 4">
    <name type="scientific">Methanobrevibacter oralis</name>
    <dbReference type="NCBI Taxonomy" id="66851"/>
    <lineage>
        <taxon>Archaea</taxon>
        <taxon>Methanobacteriati</taxon>
        <taxon>Methanobacteriota</taxon>
        <taxon>Methanomada group</taxon>
        <taxon>Methanobacteria</taxon>
        <taxon>Methanobacteriales</taxon>
        <taxon>Methanobacteriaceae</taxon>
        <taxon>Methanobrevibacter</taxon>
    </lineage>
</organism>
<dbReference type="InterPro" id="IPR023130">
    <property type="entry name" value="Ta0600-like_sf"/>
</dbReference>
<dbReference type="Proteomes" id="UP000077428">
    <property type="component" value="Unassembled WGS sequence"/>
</dbReference>
<evidence type="ECO:0000313" key="4">
    <source>
        <dbReference type="Proteomes" id="UP000077428"/>
    </source>
</evidence>
<name>A0A166BF88_METOA</name>
<keyword evidence="4" id="KW-1185">Reference proteome</keyword>
<dbReference type="PATRIC" id="fig|66851.6.peg.827"/>
<evidence type="ECO:0000256" key="1">
    <source>
        <dbReference type="ARBA" id="ARBA00005958"/>
    </source>
</evidence>
<dbReference type="EMBL" id="LWMU01000054">
    <property type="protein sequence ID" value="KZX13266.1"/>
    <property type="molecule type" value="Genomic_DNA"/>
</dbReference>
<dbReference type="AlphaFoldDB" id="A0A166BF88"/>
<dbReference type="STRING" id="66851.MBORA_07520"/>
<comment type="caution">
    <text evidence="3">The sequence shown here is derived from an EMBL/GenBank/DDBJ whole genome shotgun (WGS) entry which is preliminary data.</text>
</comment>
<dbReference type="HAMAP" id="MF_00342">
    <property type="entry name" value="UPF0147"/>
    <property type="match status" value="1"/>
</dbReference>
<dbReference type="Gene3D" id="1.20.1440.50">
    <property type="entry name" value="Ta0600-like"/>
    <property type="match status" value="1"/>
</dbReference>
<proteinExistence type="inferred from homology"/>
<dbReference type="SUPFAM" id="SSF158436">
    <property type="entry name" value="Ta0600-like"/>
    <property type="match status" value="1"/>
</dbReference>
<evidence type="ECO:0000313" key="3">
    <source>
        <dbReference type="EMBL" id="KZX13266.1"/>
    </source>
</evidence>
<gene>
    <name evidence="3" type="ORF">MBORA_07520</name>
</gene>
<comment type="similarity">
    <text evidence="1 2">Belongs to the UPF0147 family.</text>
</comment>